<accession>A0A2T1M1H6</accession>
<dbReference type="EMBL" id="PXOH01000004">
    <property type="protein sequence ID" value="PSF38527.1"/>
    <property type="molecule type" value="Genomic_DNA"/>
</dbReference>
<dbReference type="Proteomes" id="UP000239001">
    <property type="component" value="Unassembled WGS sequence"/>
</dbReference>
<dbReference type="SUPFAM" id="SSF53756">
    <property type="entry name" value="UDP-Glycosyltransferase/glycogen phosphorylase"/>
    <property type="match status" value="1"/>
</dbReference>
<dbReference type="RefSeq" id="WP_106455969.1">
    <property type="nucleotide sequence ID" value="NZ_PXOH01000004.1"/>
</dbReference>
<evidence type="ECO:0000313" key="1">
    <source>
        <dbReference type="EMBL" id="PSF38527.1"/>
    </source>
</evidence>
<evidence type="ECO:0000313" key="2">
    <source>
        <dbReference type="Proteomes" id="UP000239001"/>
    </source>
</evidence>
<proteinExistence type="predicted"/>
<comment type="caution">
    <text evidence="1">The sequence shown here is derived from an EMBL/GenBank/DDBJ whole genome shotgun (WGS) entry which is preliminary data.</text>
</comment>
<organism evidence="1 2">
    <name type="scientific">Aphanothece hegewaldii CCALA 016</name>
    <dbReference type="NCBI Taxonomy" id="2107694"/>
    <lineage>
        <taxon>Bacteria</taxon>
        <taxon>Bacillati</taxon>
        <taxon>Cyanobacteriota</taxon>
        <taxon>Cyanophyceae</taxon>
        <taxon>Oscillatoriophycideae</taxon>
        <taxon>Chroococcales</taxon>
        <taxon>Aphanothecaceae</taxon>
        <taxon>Aphanothece</taxon>
    </lineage>
</organism>
<evidence type="ECO:0008006" key="3">
    <source>
        <dbReference type="Google" id="ProtNLM"/>
    </source>
</evidence>
<sequence>MTKIYFYTPHKIQQQIIQENHTQWRSHHSNFMAWIAQTYFYLKQAGFPCKITEKIPDEGILIADRDTLANNYPFLDQVMLICAKSDKEYHPSAHLHTIHNPIDWQKEKNTIWNPHLINHWPIPGLIPRDKKRLSNVENIAYIGSKSQIAPELISTTWKDALSSLNCHWLPIFNSSQWNDYTCLDVIVAARSFESNIYLNKGAIKLINAWHAGVPAILTPESGFMAERKTDLDFIIVRSVDEAIQAVKKLKNYPELYHKMVENGYERAKETSIQQTLNKWVSFFNDVAFPAYAEWSKMSKNQKRFLFYQRYFNFKYSRVKDRFTRKIKLI</sequence>
<dbReference type="Gene3D" id="3.40.50.2000">
    <property type="entry name" value="Glycogen Phosphorylase B"/>
    <property type="match status" value="1"/>
</dbReference>
<dbReference type="AlphaFoldDB" id="A0A2T1M1H6"/>
<reference evidence="1 2" key="1">
    <citation type="submission" date="2018-03" db="EMBL/GenBank/DDBJ databases">
        <title>The ancient ancestry and fast evolution of plastids.</title>
        <authorList>
            <person name="Moore K.R."/>
            <person name="Magnabosco C."/>
            <person name="Momper L."/>
            <person name="Gold D.A."/>
            <person name="Bosak T."/>
            <person name="Fournier G.P."/>
        </authorList>
    </citation>
    <scope>NUCLEOTIDE SEQUENCE [LARGE SCALE GENOMIC DNA]</scope>
    <source>
        <strain evidence="1 2">CCALA 016</strain>
    </source>
</reference>
<gene>
    <name evidence="1" type="ORF">C7H19_05960</name>
</gene>
<dbReference type="OrthoDB" id="5472311at2"/>
<name>A0A2T1M1H6_9CHRO</name>
<protein>
    <recommendedName>
        <fullName evidence="3">Glycosyltransferase family 1 protein</fullName>
    </recommendedName>
</protein>
<keyword evidence="2" id="KW-1185">Reference proteome</keyword>
<reference evidence="1 2" key="2">
    <citation type="submission" date="2018-03" db="EMBL/GenBank/DDBJ databases">
        <authorList>
            <person name="Keele B.F."/>
        </authorList>
    </citation>
    <scope>NUCLEOTIDE SEQUENCE [LARGE SCALE GENOMIC DNA]</scope>
    <source>
        <strain evidence="1 2">CCALA 016</strain>
    </source>
</reference>